<evidence type="ECO:0000256" key="1">
    <source>
        <dbReference type="SAM" id="SignalP"/>
    </source>
</evidence>
<keyword evidence="1" id="KW-0732">Signal</keyword>
<sequence length="1409" mass="151789">MKKVIYILLLCLGSNVFSQTITVDNTTNSPSDLVNLLLGNSCVTVSNIGISSSQSVAYFNKNGSAFPINEGIILRNGQAIFSQGTYTGANMSSVATGGGTDAFLQNLSNTSSGQTTAITDLSYLQFDFVPISSAFSFDFLFASNEYGQFQCLSNDIFAFELTNLTTGVTTNLAVIPSTSTPVSVKTIKNALYNNTCGSSNPNLFSIYNVNNPGASTLNMRGHTVVLNAASPVTPNTPYRLKLVIADYGDSDYDSAVFIGAGSFQNTFDLGPDRIICTGDTYTLDTNLDTSYTFDWLLDGISTGQTGATFTVTQPGTYTVNITKGSCSLTDTIVFNNLAVNNPIDLYVCGDGSPSYNFDLTTNNEATLGIDNTIYDVFYYDSVANANANNPIPALNLSTYTSTGGQTIYIKIFNTQTNQFCDTLYPFYLIVTGPVVAGTNITDSICDNAVGQNYTLTTLNLDVLNGQPAGNFTITYYTTQTDAQQGINSIGSSLNIPPGLTSITVWIRMQNISNSNCFDVTSAVITINPLPIVSTIGPIVECNNYTLLPIANGTYYTGSNGTGSQLNPGDVINTSGTYYIFAGPDANGCTNQSQFYAHFVDEYEPSLDNCGSFTVPQPDYNIGAFYTAPGGPTGTGTLIPVGTVFTNPSSTTSITQNIYYYADVNDSFCTDRLFTINIHPLPLADNPSDVVTCDSYTLPALTNGTYYSVSGGPSAPGQVTLSAGNNITSTQTVYVYNANSYTDVNGNIGFCITENDLNISIIDTSLYTPQQACGSYMLPPVSIGGYFDAPSGGGNSIDPNILITTSQTVYYYAATTTVPNCTEANNLNYQITINPKPAVDTIPNGTHCGEFILPVPTNGNYYLLQGGPTIPGQVAIPAGSIIDLSGSNLNPGTYWIYTNPDANGCDNESSFTINIIPYPVTDDPINRIECNAYSIPTPTNGTVYTAPGGPNGSGTVVTSSQVFTSDNTFYMYNINPATGCVFDKPFEVYYNGINLPTYQNENVCDTYTLPVLTHVPPEPSTSYSIGYFFNTNGTNPVPNGMTFTSANTPVTIYVYAVNAGRFGSTCIEEKSFVITVSDTPVIPTQVFNSEKCGSYTLPPLPTVSYTINYYSSPGGIGLISPANYTYTNTGSTPVSYTVYRYATATNNINCNDEDSFTFTVYPLLDITLPDGYICVDPITNATTSSYTINTNLNPTLFNANWYLNGTLMGTGVSYTATQEGVYDVEFIKLTPDVGANCNYKPTKVTVKKSSVAVASAHVSAAFEDQIDITVTIDQGYGDYIYQLDNGPTQQSNVFTNVTAGEHLITITDTLNNCGSVTIKATVLDYPRYFTPNGDGYHETWNIKTLANQPESYIYIYDRFGKFLKQIRPATQGWDGTFNGQPLPSTDYWFQVFYKFNGQDQEFKAHFSLKR</sequence>
<dbReference type="NCBIfam" id="NF038133">
    <property type="entry name" value="choice_anch_L"/>
    <property type="match status" value="1"/>
</dbReference>
<dbReference type="RefSeq" id="WP_264543832.1">
    <property type="nucleotide sequence ID" value="NZ_BAABIP010000007.1"/>
</dbReference>
<feature type="chain" id="PRO_5047044204" evidence="1">
    <location>
        <begin position="19"/>
        <end position="1409"/>
    </location>
</feature>
<dbReference type="Proteomes" id="UP001500141">
    <property type="component" value="Unassembled WGS sequence"/>
</dbReference>
<evidence type="ECO:0000313" key="3">
    <source>
        <dbReference type="Proteomes" id="UP001500141"/>
    </source>
</evidence>
<dbReference type="Pfam" id="PF13585">
    <property type="entry name" value="CHU_C"/>
    <property type="match status" value="1"/>
</dbReference>
<dbReference type="InterPro" id="IPR026341">
    <property type="entry name" value="T9SS_type_B"/>
</dbReference>
<proteinExistence type="predicted"/>
<dbReference type="NCBIfam" id="TIGR04131">
    <property type="entry name" value="Bac_Flav_CTERM"/>
    <property type="match status" value="1"/>
</dbReference>
<evidence type="ECO:0000313" key="2">
    <source>
        <dbReference type="EMBL" id="GAA4762709.1"/>
    </source>
</evidence>
<reference evidence="3" key="1">
    <citation type="journal article" date="2019" name="Int. J. Syst. Evol. Microbiol.">
        <title>The Global Catalogue of Microorganisms (GCM) 10K type strain sequencing project: providing services to taxonomists for standard genome sequencing and annotation.</title>
        <authorList>
            <consortium name="The Broad Institute Genomics Platform"/>
            <consortium name="The Broad Institute Genome Sequencing Center for Infectious Disease"/>
            <person name="Wu L."/>
            <person name="Ma J."/>
        </authorList>
    </citation>
    <scope>NUCLEOTIDE SEQUENCE [LARGE SCALE GENOMIC DNA]</scope>
    <source>
        <strain evidence="3">JCM 18198</strain>
    </source>
</reference>
<dbReference type="InterPro" id="IPR049804">
    <property type="entry name" value="Choice_anch_L"/>
</dbReference>
<dbReference type="EMBL" id="BAABIP010000007">
    <property type="protein sequence ID" value="GAA4762709.1"/>
    <property type="molecule type" value="Genomic_DNA"/>
</dbReference>
<keyword evidence="3" id="KW-1185">Reference proteome</keyword>
<accession>A0ABP8ZPS6</accession>
<organism evidence="2 3">
    <name type="scientific">Flavobacterium hankyongi</name>
    <dbReference type="NCBI Taxonomy" id="1176532"/>
    <lineage>
        <taxon>Bacteria</taxon>
        <taxon>Pseudomonadati</taxon>
        <taxon>Bacteroidota</taxon>
        <taxon>Flavobacteriia</taxon>
        <taxon>Flavobacteriales</taxon>
        <taxon>Flavobacteriaceae</taxon>
        <taxon>Flavobacterium</taxon>
    </lineage>
</organism>
<feature type="signal peptide" evidence="1">
    <location>
        <begin position="1"/>
        <end position="18"/>
    </location>
</feature>
<comment type="caution">
    <text evidence="2">The sequence shown here is derived from an EMBL/GenBank/DDBJ whole genome shotgun (WGS) entry which is preliminary data.</text>
</comment>
<name>A0ABP8ZPS6_9FLAO</name>
<protein>
    <submittedName>
        <fullName evidence="2">T9SS type B sorting domain-containing protein</fullName>
    </submittedName>
</protein>
<gene>
    <name evidence="2" type="ORF">GCM10023230_10070</name>
</gene>